<protein>
    <recommendedName>
        <fullName evidence="3">Abi-like protein</fullName>
    </recommendedName>
</protein>
<organism evidence="1 2">
    <name type="scientific">Novosphingobium pituita</name>
    <dbReference type="NCBI Taxonomy" id="3056842"/>
    <lineage>
        <taxon>Bacteria</taxon>
        <taxon>Pseudomonadati</taxon>
        <taxon>Pseudomonadota</taxon>
        <taxon>Alphaproteobacteria</taxon>
        <taxon>Sphingomonadales</taxon>
        <taxon>Sphingomonadaceae</taxon>
        <taxon>Novosphingobium</taxon>
    </lineage>
</organism>
<evidence type="ECO:0000313" key="1">
    <source>
        <dbReference type="EMBL" id="GMM62372.1"/>
    </source>
</evidence>
<accession>A0ABQ6PAU1</accession>
<gene>
    <name evidence="1" type="ORF">NUTIK01_31490</name>
</gene>
<sequence length="234" mass="25949">MGVPYHISRDVPGRCMWLIDELFDRVANITDPNQPELGPMDATFLFAMSTLILSLPIERLEKHRRREEAGEQGYMDDRPLDPVTAKEVDAVLGPDGTRFDKSPVYISGAWQFASIEYVAGQNLAVEFPDELAGALSNPAASAAANAISARQWINCLRNALAHGGIVYLDEDGQQAKGGVTRMMGFVSAIYPNGNMRKPPERLIALRTTPSHFRRTLQKWVCWVQHIGLSERLAA</sequence>
<dbReference type="EMBL" id="BTFW01000001">
    <property type="protein sequence ID" value="GMM62372.1"/>
    <property type="molecule type" value="Genomic_DNA"/>
</dbReference>
<name>A0ABQ6PAU1_9SPHN</name>
<proteinExistence type="predicted"/>
<evidence type="ECO:0000313" key="2">
    <source>
        <dbReference type="Proteomes" id="UP001187221"/>
    </source>
</evidence>
<reference evidence="1 2" key="1">
    <citation type="submission" date="2023-06" db="EMBL/GenBank/DDBJ databases">
        <title>Draft genome sequence of Novosphingobium sp. strain IK01.</title>
        <authorList>
            <person name="Hatamoto M."/>
            <person name="Ikarashi T."/>
            <person name="Yamaguchi T."/>
        </authorList>
    </citation>
    <scope>NUCLEOTIDE SEQUENCE [LARGE SCALE GENOMIC DNA]</scope>
    <source>
        <strain evidence="1 2">IK01</strain>
    </source>
</reference>
<dbReference type="Proteomes" id="UP001187221">
    <property type="component" value="Unassembled WGS sequence"/>
</dbReference>
<evidence type="ECO:0008006" key="3">
    <source>
        <dbReference type="Google" id="ProtNLM"/>
    </source>
</evidence>
<comment type="caution">
    <text evidence="1">The sequence shown here is derived from an EMBL/GenBank/DDBJ whole genome shotgun (WGS) entry which is preliminary data.</text>
</comment>
<keyword evidence="2" id="KW-1185">Reference proteome</keyword>